<evidence type="ECO:0000313" key="1">
    <source>
        <dbReference type="EMBL" id="RJY19543.1"/>
    </source>
</evidence>
<gene>
    <name evidence="1" type="primary">mobC</name>
    <name evidence="1" type="ORF">D5R81_00100</name>
</gene>
<sequence length="176" mass="20063">MARIEILLSDEEKSNLKLYCQSKGMTASHMLRTLINQSSPDMAFIANFQEVKTNKITVRLTSYNLQVLAKKAKAEGYVSQTNWATACIMSQLHQEPVLSADETQALRESNRQLAAIGRNLNQITKVLNIEFRDSDKITKEMIQLLEDKLTQHKQKVNALLTKNCQRWSINDESFSS</sequence>
<name>A0A3A6U684_9GAMM</name>
<dbReference type="Pfam" id="PF21983">
    <property type="entry name" value="NikA-like"/>
    <property type="match status" value="1"/>
</dbReference>
<keyword evidence="2" id="KW-1185">Reference proteome</keyword>
<comment type="caution">
    <text evidence="1">The sequence shown here is derived from an EMBL/GenBank/DDBJ whole genome shotgun (WGS) entry which is preliminary data.</text>
</comment>
<accession>A0A3A6U684</accession>
<evidence type="ECO:0000313" key="2">
    <source>
        <dbReference type="Proteomes" id="UP000273022"/>
    </source>
</evidence>
<proteinExistence type="predicted"/>
<dbReference type="RefSeq" id="WP_121851623.1">
    <property type="nucleotide sequence ID" value="NZ_JAKILH010000001.1"/>
</dbReference>
<dbReference type="InterPro" id="IPR053842">
    <property type="entry name" value="NikA-like"/>
</dbReference>
<dbReference type="EMBL" id="QYYH01000001">
    <property type="protein sequence ID" value="RJY19543.1"/>
    <property type="molecule type" value="Genomic_DNA"/>
</dbReference>
<dbReference type="Proteomes" id="UP000273022">
    <property type="component" value="Unassembled WGS sequence"/>
</dbReference>
<protein>
    <submittedName>
        <fullName evidence="1">Plasmid mobilization relaxosome protein MobC</fullName>
    </submittedName>
</protein>
<reference evidence="1 2" key="1">
    <citation type="submission" date="2018-09" db="EMBL/GenBank/DDBJ databases">
        <title>Phylogeny of the Shewanellaceae, and recommendation for two new genera, Pseudoshewanella and Parashewanella.</title>
        <authorList>
            <person name="Wang G."/>
        </authorList>
    </citation>
    <scope>NUCLEOTIDE SEQUENCE [LARGE SCALE GENOMIC DNA]</scope>
    <source>
        <strain evidence="1 2">KCTC 22492</strain>
    </source>
</reference>
<organism evidence="1 2">
    <name type="scientific">Parashewanella spongiae</name>
    <dbReference type="NCBI Taxonomy" id="342950"/>
    <lineage>
        <taxon>Bacteria</taxon>
        <taxon>Pseudomonadati</taxon>
        <taxon>Pseudomonadota</taxon>
        <taxon>Gammaproteobacteria</taxon>
        <taxon>Alteromonadales</taxon>
        <taxon>Shewanellaceae</taxon>
        <taxon>Parashewanella</taxon>
    </lineage>
</organism>
<dbReference type="AlphaFoldDB" id="A0A3A6U684"/>